<feature type="region of interest" description="Disordered" evidence="1">
    <location>
        <begin position="1052"/>
        <end position="1074"/>
    </location>
</feature>
<keyword evidence="2" id="KW-0472">Membrane</keyword>
<evidence type="ECO:0000256" key="1">
    <source>
        <dbReference type="SAM" id="MobiDB-lite"/>
    </source>
</evidence>
<evidence type="ECO:0000256" key="2">
    <source>
        <dbReference type="SAM" id="Phobius"/>
    </source>
</evidence>
<feature type="transmembrane region" description="Helical" evidence="2">
    <location>
        <begin position="775"/>
        <end position="794"/>
    </location>
</feature>
<dbReference type="InterPro" id="IPR029044">
    <property type="entry name" value="Nucleotide-diphossugar_trans"/>
</dbReference>
<dbReference type="EMBL" id="CP014989">
    <property type="protein sequence ID" value="ANS78427.1"/>
    <property type="molecule type" value="Genomic_DNA"/>
</dbReference>
<feature type="transmembrane region" description="Helical" evidence="2">
    <location>
        <begin position="583"/>
        <end position="599"/>
    </location>
</feature>
<dbReference type="Pfam" id="PF13641">
    <property type="entry name" value="Glyco_tranf_2_3"/>
    <property type="match status" value="1"/>
</dbReference>
<feature type="transmembrane region" description="Helical" evidence="2">
    <location>
        <begin position="266"/>
        <end position="285"/>
    </location>
</feature>
<feature type="transmembrane region" description="Helical" evidence="2">
    <location>
        <begin position="482"/>
        <end position="502"/>
    </location>
</feature>
<gene>
    <name evidence="3" type="ORF">SGUI_1031</name>
</gene>
<feature type="transmembrane region" description="Helical" evidence="2">
    <location>
        <begin position="669"/>
        <end position="686"/>
    </location>
</feature>
<feature type="compositionally biased region" description="Low complexity" evidence="1">
    <location>
        <begin position="354"/>
        <end position="368"/>
    </location>
</feature>
<feature type="compositionally biased region" description="Basic and acidic residues" evidence="1">
    <location>
        <begin position="1065"/>
        <end position="1074"/>
    </location>
</feature>
<evidence type="ECO:0000313" key="3">
    <source>
        <dbReference type="EMBL" id="ANS78427.1"/>
    </source>
</evidence>
<dbReference type="AlphaFoldDB" id="A0A1B1NAG6"/>
<proteinExistence type="predicted"/>
<dbReference type="PATRIC" id="fig|1758689.4.peg.1069"/>
<dbReference type="Gene3D" id="3.90.550.10">
    <property type="entry name" value="Spore Coat Polysaccharide Biosynthesis Protein SpsA, Chain A"/>
    <property type="match status" value="1"/>
</dbReference>
<dbReference type="SUPFAM" id="SSF53448">
    <property type="entry name" value="Nucleotide-diphospho-sugar transferases"/>
    <property type="match status" value="1"/>
</dbReference>
<dbReference type="PANTHER" id="PTHR43685">
    <property type="entry name" value="GLYCOSYLTRANSFERASE"/>
    <property type="match status" value="1"/>
</dbReference>
<dbReference type="STRING" id="1758689.SGUI_1031"/>
<protein>
    <submittedName>
        <fullName evidence="3">Glycosyl transferase, family 2</fullName>
    </submittedName>
</protein>
<dbReference type="InterPro" id="IPR050834">
    <property type="entry name" value="Glycosyltransf_2"/>
</dbReference>
<keyword evidence="2" id="KW-1133">Transmembrane helix</keyword>
<sequence>MVLLPVELPAEELSAAEGEDDLDAALSTELAQALRAVAAGRRRPQRALLLHPDPSGRSAHLLGDLAHELGLPLLVRELPRPDRVAAVRTALETLPDGPGHWIWFLAADARPETGALTALTTAARRSSRVGLVGPKLVRADQPRLLRSLGHHLTPAGRVVDPTRAALVDQGQLDLRQDVLGVPLSGSLVASSVLEQVGGIDPAFAQDGVDGLDLGWRAHLAGQRVVVAPDAVVRQGEAGLGVVDPLLTRVRVRQLALARGSAWAAPWRALGVLVTSLAAALVLLLVKRPADAAGEWADVRAVLRPGRGWSARRRFRRRRTVAPRDLEGLHEPRGTGWRATLDTVGDALDPRQRRSGSAAGSRTGALRSGPVSDDFDDLSGGGRRPGRWSWPLALALLLAAAATLWTGRGVLAGLDPAGTGLTGGQLGTATTDAAGLWSSTVDAWRGGGLGHDDPPPAWLPQAAALSWLVGLAPGAGRGAAGPALAWLLAAAPVLSVLTAYLALRRSTLRRWLRAALALGWALAPSLTVAVAQGRVGPAVVHVLAPLLVAGLLVVSDRGPGVRRAAAAFGSVLGLAIAAQWVPLVLVPGTLAGLLVLALGRGSARWRGAVVAVLPWLLLLPWWPSLLAGPVQLLGGAGATSASPALPADPSPWQLLLLHPGGVGPGGLDGLVLWLQVPVWLAALAALLRPADRGRRAVVAVTVAVVALTLAQVAVRTSLGVLPEGHAEAGSLVTVWPGTLLSLAGAGLVLAAAALVDELLGRRRPVLRLPARALGMGAAALVVAAPVAVAAGAAVAGRVDPGLTVAADPLPPVASEQARGPAAVRTLLLEPEQDGLLVDLQGAEPEPTRILRDRTVDLARGVPEQTVVEQAVSALVGGASADQAQGELLDLGVGYVQLAAADTHPVVDDLDRVSGLTRVSSPQDTVLWRMVEGDPARTRVVEDGVIDGAGDGGGDGDGGTVAVLPATGPHGQARGTVEVPEPASLRVAEGTGWSDVARVTVDGEELDLEAPGAMSLLAGRHTVEVTLPTPGLPWQLVALALAAVTAFLALPVGRTDPGPSVPAGDTDQDHDTAEEA</sequence>
<dbReference type="KEGG" id="serj:SGUI_1031"/>
<dbReference type="Proteomes" id="UP000092482">
    <property type="component" value="Chromosome"/>
</dbReference>
<feature type="transmembrane region" description="Helical" evidence="2">
    <location>
        <begin position="695"/>
        <end position="713"/>
    </location>
</feature>
<keyword evidence="3" id="KW-0808">Transferase</keyword>
<dbReference type="OrthoDB" id="3734530at2"/>
<keyword evidence="2" id="KW-0812">Transmembrane</keyword>
<feature type="region of interest" description="Disordered" evidence="1">
    <location>
        <begin position="339"/>
        <end position="379"/>
    </location>
</feature>
<feature type="transmembrane region" description="Helical" evidence="2">
    <location>
        <begin position="387"/>
        <end position="405"/>
    </location>
</feature>
<dbReference type="PANTHER" id="PTHR43685:SF3">
    <property type="entry name" value="SLR2126 PROTEIN"/>
    <property type="match status" value="1"/>
</dbReference>
<dbReference type="GO" id="GO:0016740">
    <property type="term" value="F:transferase activity"/>
    <property type="evidence" value="ECO:0007669"/>
    <property type="project" value="UniProtKB-KW"/>
</dbReference>
<feature type="transmembrane region" description="Helical" evidence="2">
    <location>
        <begin position="733"/>
        <end position="754"/>
    </location>
</feature>
<keyword evidence="4" id="KW-1185">Reference proteome</keyword>
<organism evidence="3 4">
    <name type="scientific">Serinicoccus hydrothermalis</name>
    <dbReference type="NCBI Taxonomy" id="1758689"/>
    <lineage>
        <taxon>Bacteria</taxon>
        <taxon>Bacillati</taxon>
        <taxon>Actinomycetota</taxon>
        <taxon>Actinomycetes</taxon>
        <taxon>Micrococcales</taxon>
        <taxon>Ornithinimicrobiaceae</taxon>
        <taxon>Serinicoccus</taxon>
    </lineage>
</organism>
<feature type="transmembrane region" description="Helical" evidence="2">
    <location>
        <begin position="606"/>
        <end position="622"/>
    </location>
</feature>
<evidence type="ECO:0000313" key="4">
    <source>
        <dbReference type="Proteomes" id="UP000092482"/>
    </source>
</evidence>
<reference evidence="3 4" key="1">
    <citation type="submission" date="2016-03" db="EMBL/GenBank/DDBJ databases">
        <title>Shallow-sea hydrothermal system.</title>
        <authorList>
            <person name="Tang K."/>
        </authorList>
    </citation>
    <scope>NUCLEOTIDE SEQUENCE [LARGE SCALE GENOMIC DNA]</scope>
    <source>
        <strain evidence="3 4">JLT9</strain>
    </source>
</reference>
<feature type="transmembrane region" description="Helical" evidence="2">
    <location>
        <begin position="514"/>
        <end position="531"/>
    </location>
</feature>
<accession>A0A1B1NAG6</accession>
<dbReference type="RefSeq" id="WP_066637181.1">
    <property type="nucleotide sequence ID" value="NZ_CP014989.1"/>
</dbReference>
<name>A0A1B1NAG6_9MICO</name>